<evidence type="ECO:0000313" key="2">
    <source>
        <dbReference type="Proteomes" id="UP000887568"/>
    </source>
</evidence>
<dbReference type="EnsemblMetazoa" id="XM_038220028.1">
    <property type="protein sequence ID" value="XP_038075956.1"/>
    <property type="gene ID" value="LOC119743616"/>
</dbReference>
<sequence>MILNKTADGTGINSNILALQMKTNPELRDKLHDVTSWGPLPVYPGVANSELPEEVRYLSSRRLRSTVSDWTILDLDPKPHAYQGRLLLPTLHKTMHAIDVSTCRLQFLILSIAYLVWEIKINKGWG</sequence>
<evidence type="ECO:0000313" key="1">
    <source>
        <dbReference type="EnsemblMetazoa" id="XP_038075956.1"/>
    </source>
</evidence>
<dbReference type="RefSeq" id="XP_038075956.1">
    <property type="nucleotide sequence ID" value="XM_038220028.1"/>
</dbReference>
<dbReference type="GeneID" id="119743616"/>
<accession>A0A914BJF5</accession>
<dbReference type="AlphaFoldDB" id="A0A914BJF5"/>
<protein>
    <submittedName>
        <fullName evidence="1">Uncharacterized protein</fullName>
    </submittedName>
</protein>
<proteinExistence type="predicted"/>
<dbReference type="OrthoDB" id="5310573at2759"/>
<name>A0A914BJF5_PATMI</name>
<keyword evidence="2" id="KW-1185">Reference proteome</keyword>
<dbReference type="Proteomes" id="UP000887568">
    <property type="component" value="Unplaced"/>
</dbReference>
<organism evidence="1 2">
    <name type="scientific">Patiria miniata</name>
    <name type="common">Bat star</name>
    <name type="synonym">Asterina miniata</name>
    <dbReference type="NCBI Taxonomy" id="46514"/>
    <lineage>
        <taxon>Eukaryota</taxon>
        <taxon>Metazoa</taxon>
        <taxon>Echinodermata</taxon>
        <taxon>Eleutherozoa</taxon>
        <taxon>Asterozoa</taxon>
        <taxon>Asteroidea</taxon>
        <taxon>Valvatacea</taxon>
        <taxon>Valvatida</taxon>
        <taxon>Asterinidae</taxon>
        <taxon>Patiria</taxon>
    </lineage>
</organism>
<reference evidence="1" key="1">
    <citation type="submission" date="2022-11" db="UniProtKB">
        <authorList>
            <consortium name="EnsemblMetazoa"/>
        </authorList>
    </citation>
    <scope>IDENTIFICATION</scope>
</reference>